<comment type="caution">
    <text evidence="6">The sequence shown here is derived from an EMBL/GenBank/DDBJ whole genome shotgun (WGS) entry which is preliminary data.</text>
</comment>
<reference evidence="6" key="1">
    <citation type="submission" date="2019-04" db="EMBL/GenBank/DDBJ databases">
        <authorList>
            <person name="Alioto T."/>
            <person name="Alioto T."/>
        </authorList>
    </citation>
    <scope>NUCLEOTIDE SEQUENCE [LARGE SCALE GENOMIC DNA]</scope>
</reference>
<keyword evidence="2 5" id="KW-0812">Transmembrane</keyword>
<gene>
    <name evidence="6" type="ORF">MONAX_5E037465</name>
</gene>
<feature type="transmembrane region" description="Helical" evidence="5">
    <location>
        <begin position="105"/>
        <end position="127"/>
    </location>
</feature>
<feature type="transmembrane region" description="Helical" evidence="5">
    <location>
        <begin position="30"/>
        <end position="50"/>
    </location>
</feature>
<proteinExistence type="predicted"/>
<feature type="non-terminal residue" evidence="6">
    <location>
        <position position="1"/>
    </location>
</feature>
<dbReference type="InterPro" id="IPR018499">
    <property type="entry name" value="Tetraspanin/Peripherin"/>
</dbReference>
<keyword evidence="3 5" id="KW-1133">Transmembrane helix</keyword>
<comment type="subcellular location">
    <subcellularLocation>
        <location evidence="1">Membrane</location>
        <topology evidence="1">Multi-pass membrane protein</topology>
    </subcellularLocation>
</comment>
<organism evidence="6 7">
    <name type="scientific">Marmota monax</name>
    <name type="common">Woodchuck</name>
    <dbReference type="NCBI Taxonomy" id="9995"/>
    <lineage>
        <taxon>Eukaryota</taxon>
        <taxon>Metazoa</taxon>
        <taxon>Chordata</taxon>
        <taxon>Craniata</taxon>
        <taxon>Vertebrata</taxon>
        <taxon>Euteleostomi</taxon>
        <taxon>Mammalia</taxon>
        <taxon>Eutheria</taxon>
        <taxon>Euarchontoglires</taxon>
        <taxon>Glires</taxon>
        <taxon>Rodentia</taxon>
        <taxon>Sciuromorpha</taxon>
        <taxon>Sciuridae</taxon>
        <taxon>Xerinae</taxon>
        <taxon>Marmotini</taxon>
        <taxon>Marmota</taxon>
    </lineage>
</organism>
<dbReference type="EMBL" id="CABDUW010000553">
    <property type="protein sequence ID" value="VTJ71339.1"/>
    <property type="molecule type" value="Genomic_DNA"/>
</dbReference>
<dbReference type="PANTHER" id="PTHR19282:SF163">
    <property type="entry name" value="CD9 ANTIGEN"/>
    <property type="match status" value="1"/>
</dbReference>
<dbReference type="Proteomes" id="UP000335636">
    <property type="component" value="Unassembled WGS sequence"/>
</dbReference>
<keyword evidence="7" id="KW-1185">Reference proteome</keyword>
<protein>
    <recommendedName>
        <fullName evidence="8">Tetraspanin</fullName>
    </recommendedName>
</protein>
<accession>A0A5E4BR25</accession>
<evidence type="ECO:0000256" key="3">
    <source>
        <dbReference type="ARBA" id="ARBA00022989"/>
    </source>
</evidence>
<dbReference type="AlphaFoldDB" id="A0A5E4BR25"/>
<evidence type="ECO:0000313" key="7">
    <source>
        <dbReference type="Proteomes" id="UP000335636"/>
    </source>
</evidence>
<sequence length="134" mass="15421">SLHSDWSWGPHDAVGFLGCCGAMQESQYMLGLFFGFLLVIFATEIAAAIWDYSHKDEVIKEVQDFYTYNKLKTKDEPQWEMLKAIHYALNCCEVFNNKFHIIGAVAIRISVVMIFGMIFNMILCCAIRRSSEMF</sequence>
<name>A0A5E4BR25_MARMO</name>
<dbReference type="InterPro" id="IPR008952">
    <property type="entry name" value="Tetraspanin_EC2_sf"/>
</dbReference>
<dbReference type="GO" id="GO:0005886">
    <property type="term" value="C:plasma membrane"/>
    <property type="evidence" value="ECO:0007669"/>
    <property type="project" value="TreeGrafter"/>
</dbReference>
<dbReference type="Gene3D" id="1.10.1450.10">
    <property type="entry name" value="Tetraspanin"/>
    <property type="match status" value="1"/>
</dbReference>
<evidence type="ECO:0008006" key="8">
    <source>
        <dbReference type="Google" id="ProtNLM"/>
    </source>
</evidence>
<dbReference type="Pfam" id="PF00335">
    <property type="entry name" value="Tetraspanin"/>
    <property type="match status" value="1"/>
</dbReference>
<evidence type="ECO:0000256" key="2">
    <source>
        <dbReference type="ARBA" id="ARBA00022692"/>
    </source>
</evidence>
<evidence type="ECO:0000256" key="1">
    <source>
        <dbReference type="ARBA" id="ARBA00004141"/>
    </source>
</evidence>
<evidence type="ECO:0000256" key="5">
    <source>
        <dbReference type="SAM" id="Phobius"/>
    </source>
</evidence>
<evidence type="ECO:0000313" key="6">
    <source>
        <dbReference type="EMBL" id="VTJ71339.1"/>
    </source>
</evidence>
<keyword evidence="4 5" id="KW-0472">Membrane</keyword>
<evidence type="ECO:0000256" key="4">
    <source>
        <dbReference type="ARBA" id="ARBA00023136"/>
    </source>
</evidence>
<dbReference type="SUPFAM" id="SSF48652">
    <property type="entry name" value="Tetraspanin"/>
    <property type="match status" value="1"/>
</dbReference>
<dbReference type="PANTHER" id="PTHR19282">
    <property type="entry name" value="TETRASPANIN"/>
    <property type="match status" value="1"/>
</dbReference>